<dbReference type="SUPFAM" id="SSF53335">
    <property type="entry name" value="S-adenosyl-L-methionine-dependent methyltransferases"/>
    <property type="match status" value="1"/>
</dbReference>
<feature type="domain" description="TRAM" evidence="7">
    <location>
        <begin position="94"/>
        <end position="159"/>
    </location>
</feature>
<comment type="similarity">
    <text evidence="4">Belongs to the class I-like SAM-binding methyltransferase superfamily. RNA M5U methyltransferase family.</text>
</comment>
<dbReference type="Proteomes" id="UP001610334">
    <property type="component" value="Unassembled WGS sequence"/>
</dbReference>
<dbReference type="PROSITE" id="PS50926">
    <property type="entry name" value="TRAM"/>
    <property type="match status" value="1"/>
</dbReference>
<evidence type="ECO:0000256" key="4">
    <source>
        <dbReference type="PROSITE-ProRule" id="PRU01024"/>
    </source>
</evidence>
<dbReference type="SUPFAM" id="SSF50249">
    <property type="entry name" value="Nucleic acid-binding proteins"/>
    <property type="match status" value="1"/>
</dbReference>
<dbReference type="Pfam" id="PF05958">
    <property type="entry name" value="tRNA_U5-meth_tr"/>
    <property type="match status" value="1"/>
</dbReference>
<feature type="binding site" evidence="4">
    <location>
        <position position="431"/>
    </location>
    <ligand>
        <name>S-adenosyl-L-methionine</name>
        <dbReference type="ChEBI" id="CHEBI:59789"/>
    </ligand>
</feature>
<evidence type="ECO:0000256" key="5">
    <source>
        <dbReference type="PROSITE-ProRule" id="PRU10015"/>
    </source>
</evidence>
<dbReference type="PANTHER" id="PTHR11061">
    <property type="entry name" value="RNA M5U METHYLTRANSFERASE"/>
    <property type="match status" value="1"/>
</dbReference>
<evidence type="ECO:0000256" key="3">
    <source>
        <dbReference type="ARBA" id="ARBA00022691"/>
    </source>
</evidence>
<dbReference type="InterPro" id="IPR002792">
    <property type="entry name" value="TRAM_dom"/>
</dbReference>
<dbReference type="PROSITE" id="PS01230">
    <property type="entry name" value="TRMA_1"/>
    <property type="match status" value="1"/>
</dbReference>
<accession>A0ABR4I1P5</accession>
<feature type="binding site" evidence="4">
    <location>
        <position position="499"/>
    </location>
    <ligand>
        <name>S-adenosyl-L-methionine</name>
        <dbReference type="ChEBI" id="CHEBI:59789"/>
    </ligand>
</feature>
<dbReference type="InterPro" id="IPR030390">
    <property type="entry name" value="MeTrfase_TrmA_AS"/>
</dbReference>
<keyword evidence="2 4" id="KW-0808">Transferase</keyword>
<dbReference type="InterPro" id="IPR029063">
    <property type="entry name" value="SAM-dependent_MTases_sf"/>
</dbReference>
<dbReference type="Pfam" id="PF01938">
    <property type="entry name" value="TRAM"/>
    <property type="match status" value="1"/>
</dbReference>
<feature type="binding site" evidence="4">
    <location>
        <position position="388"/>
    </location>
    <ligand>
        <name>S-adenosyl-L-methionine</name>
        <dbReference type="ChEBI" id="CHEBI:59789"/>
    </ligand>
</feature>
<dbReference type="PROSITE" id="PS51687">
    <property type="entry name" value="SAM_MT_RNA_M5U"/>
    <property type="match status" value="1"/>
</dbReference>
<dbReference type="Gene3D" id="2.40.50.140">
    <property type="entry name" value="Nucleic acid-binding proteins"/>
    <property type="match status" value="1"/>
</dbReference>
<reference evidence="8 9" key="1">
    <citation type="submission" date="2024-07" db="EMBL/GenBank/DDBJ databases">
        <title>Section-level genome sequencing and comparative genomics of Aspergillus sections Usti and Cavernicolus.</title>
        <authorList>
            <consortium name="Lawrence Berkeley National Laboratory"/>
            <person name="Nybo J.L."/>
            <person name="Vesth T.C."/>
            <person name="Theobald S."/>
            <person name="Frisvad J.C."/>
            <person name="Larsen T.O."/>
            <person name="Kjaerboelling I."/>
            <person name="Rothschild-Mancinelli K."/>
            <person name="Lyhne E.K."/>
            <person name="Kogle M.E."/>
            <person name="Barry K."/>
            <person name="Clum A."/>
            <person name="Na H."/>
            <person name="Ledsgaard L."/>
            <person name="Lin J."/>
            <person name="Lipzen A."/>
            <person name="Kuo A."/>
            <person name="Riley R."/>
            <person name="Mondo S."/>
            <person name="Labutti K."/>
            <person name="Haridas S."/>
            <person name="Pangalinan J."/>
            <person name="Salamov A.A."/>
            <person name="Simmons B.A."/>
            <person name="Magnuson J.K."/>
            <person name="Chen J."/>
            <person name="Drula E."/>
            <person name="Henrissat B."/>
            <person name="Wiebenga A."/>
            <person name="Lubbers R.J."/>
            <person name="Gomes A.C."/>
            <person name="Makela M.R."/>
            <person name="Stajich J."/>
            <person name="Grigoriev I.V."/>
            <person name="Mortensen U.H."/>
            <person name="De Vries R.P."/>
            <person name="Baker S.E."/>
            <person name="Andersen M.R."/>
        </authorList>
    </citation>
    <scope>NUCLEOTIDE SEQUENCE [LARGE SCALE GENOMIC DNA]</scope>
    <source>
        <strain evidence="8 9">CBS 588.65</strain>
    </source>
</reference>
<dbReference type="InterPro" id="IPR012340">
    <property type="entry name" value="NA-bd_OB-fold"/>
</dbReference>
<protein>
    <submittedName>
        <fullName evidence="8">S-adenosyl-L-methionine-dependent methyltransferase</fullName>
    </submittedName>
</protein>
<comment type="caution">
    <text evidence="8">The sequence shown here is derived from an EMBL/GenBank/DDBJ whole genome shotgun (WGS) entry which is preliminary data.</text>
</comment>
<keyword evidence="1 4" id="KW-0489">Methyltransferase</keyword>
<sequence>MFRSLRLSFYLPLKRQIFNPPPVRYQHSYHIPTRFRYGSRPVIMPQHKKQKKGSLERDRVTGFDEVLQADIDGLIQKQQSETNTPPVDAIDPPKPTLPEPFTEIEVTISKISSTGDGLALSENGDHVYVVPFTVPGDKVLVKVVRHFPVLSYSMTDFIKVIESGPQRKDELIGCKYFGKCSGCQLQMMSYEDQLAHKKRIVEKAYANFSGLLPELIPAIGDTFPSPLQYGYRTKLTPHFSVPGGRSRGKNKARETATEVPPIGYTYKNQRRDLDIEDCPLGTDVVREGLKTERKNVVKNIHKYKKGATILLRETTTRLPKESSDPNSTPTVPVAYDTKNTPEQESGDIVRVEHDTYTEEKRCVTDPNATSVEYIDDYLFSNKAGAFFQNNNSILSGFTEYIRQHALAPPSSSSTTPTSTQPSPIKYLLDAYSGSGLFTITLSPLFKSSLGVDVAGDSIVSARENARMNKLPNTGFAAADATTLFGDVPYPPDQTLLVIDPPRKGCSDDFLRQMLEYGPRRVVYVSCNVHTQARDVAVMVQGDEKLGIRYDIESIRGFDFFPQTGHVEGVAILNKVSIPKAKAAEAKAA</sequence>
<feature type="binding site" evidence="4">
    <location>
        <position position="452"/>
    </location>
    <ligand>
        <name>S-adenosyl-L-methionine</name>
        <dbReference type="ChEBI" id="CHEBI:59789"/>
    </ligand>
</feature>
<feature type="region of interest" description="Disordered" evidence="6">
    <location>
        <begin position="77"/>
        <end position="96"/>
    </location>
</feature>
<dbReference type="GO" id="GO:0008168">
    <property type="term" value="F:methyltransferase activity"/>
    <property type="evidence" value="ECO:0007669"/>
    <property type="project" value="UniProtKB-KW"/>
</dbReference>
<organism evidence="8 9">
    <name type="scientific">Aspergillus granulosus</name>
    <dbReference type="NCBI Taxonomy" id="176169"/>
    <lineage>
        <taxon>Eukaryota</taxon>
        <taxon>Fungi</taxon>
        <taxon>Dikarya</taxon>
        <taxon>Ascomycota</taxon>
        <taxon>Pezizomycotina</taxon>
        <taxon>Eurotiomycetes</taxon>
        <taxon>Eurotiomycetidae</taxon>
        <taxon>Eurotiales</taxon>
        <taxon>Aspergillaceae</taxon>
        <taxon>Aspergillus</taxon>
        <taxon>Aspergillus subgen. Nidulantes</taxon>
    </lineage>
</organism>
<dbReference type="GO" id="GO:0032259">
    <property type="term" value="P:methylation"/>
    <property type="evidence" value="ECO:0007669"/>
    <property type="project" value="UniProtKB-KW"/>
</dbReference>
<dbReference type="InterPro" id="IPR010280">
    <property type="entry name" value="U5_MeTrfase_fam"/>
</dbReference>
<dbReference type="PROSITE" id="PS51622">
    <property type="entry name" value="SAM_MT_RNA_M5U_2"/>
    <property type="match status" value="1"/>
</dbReference>
<dbReference type="InterPro" id="IPR030391">
    <property type="entry name" value="MeTrfase_TrmA_CS"/>
</dbReference>
<dbReference type="EMBL" id="JBFXLT010000004">
    <property type="protein sequence ID" value="KAL2821656.1"/>
    <property type="molecule type" value="Genomic_DNA"/>
</dbReference>
<gene>
    <name evidence="8" type="ORF">BJX63DRAFT_378854</name>
</gene>
<dbReference type="InterPro" id="IPR025795">
    <property type="entry name" value="tRNA_(uracil-5-)_MeTrfase"/>
</dbReference>
<name>A0ABR4I1P5_9EURO</name>
<evidence type="ECO:0000256" key="6">
    <source>
        <dbReference type="SAM" id="MobiDB-lite"/>
    </source>
</evidence>
<evidence type="ECO:0000313" key="9">
    <source>
        <dbReference type="Proteomes" id="UP001610334"/>
    </source>
</evidence>
<evidence type="ECO:0000259" key="7">
    <source>
        <dbReference type="PROSITE" id="PS50926"/>
    </source>
</evidence>
<feature type="active site" evidence="5">
    <location>
        <position position="526"/>
    </location>
</feature>
<feature type="region of interest" description="Disordered" evidence="6">
    <location>
        <begin position="317"/>
        <end position="343"/>
    </location>
</feature>
<keyword evidence="9" id="KW-1185">Reference proteome</keyword>
<dbReference type="PROSITE" id="PS01231">
    <property type="entry name" value="TRMA_2"/>
    <property type="match status" value="1"/>
</dbReference>
<evidence type="ECO:0000256" key="2">
    <source>
        <dbReference type="ARBA" id="ARBA00022679"/>
    </source>
</evidence>
<proteinExistence type="inferred from homology"/>
<dbReference type="Gene3D" id="3.40.50.150">
    <property type="entry name" value="Vaccinia Virus protein VP39"/>
    <property type="match status" value="2"/>
</dbReference>
<evidence type="ECO:0000256" key="1">
    <source>
        <dbReference type="ARBA" id="ARBA00022603"/>
    </source>
</evidence>
<evidence type="ECO:0000313" key="8">
    <source>
        <dbReference type="EMBL" id="KAL2821656.1"/>
    </source>
</evidence>
<dbReference type="PANTHER" id="PTHR11061:SF30">
    <property type="entry name" value="TRNA (URACIL(54)-C(5))-METHYLTRANSFERASE"/>
    <property type="match status" value="1"/>
</dbReference>
<keyword evidence="3 4" id="KW-0949">S-adenosyl-L-methionine</keyword>
<feature type="active site" description="Nucleophile" evidence="4">
    <location>
        <position position="526"/>
    </location>
</feature>